<protein>
    <submittedName>
        <fullName evidence="2">Uncharacterized protein</fullName>
    </submittedName>
</protein>
<feature type="coiled-coil region" evidence="1">
    <location>
        <begin position="191"/>
        <end position="228"/>
    </location>
</feature>
<evidence type="ECO:0000256" key="1">
    <source>
        <dbReference type="SAM" id="Coils"/>
    </source>
</evidence>
<proteinExistence type="predicted"/>
<reference evidence="2" key="1">
    <citation type="journal article" date="2021" name="Proc. Natl. Acad. Sci. U.S.A.">
        <title>A Catalog of Tens of Thousands of Viruses from Human Metagenomes Reveals Hidden Associations with Chronic Diseases.</title>
        <authorList>
            <person name="Tisza M.J."/>
            <person name="Buck C.B."/>
        </authorList>
    </citation>
    <scope>NUCLEOTIDE SEQUENCE</scope>
    <source>
        <strain evidence="2">CtZ2t4</strain>
    </source>
</reference>
<sequence>MASKSMKNKFGMLDRKRVVKDALVVKEDPVTAVVNSIESKFDYDSLNISIEDKEDLKNYEREVLYQKGRMIESALITGEYLEKARELFNRYGEENNSYMEWYQALGFSKDQVYLLRGRYRLSLEHPSHKTIIADLSGKEVKELINKKVEKEQVERVLSSGIRTAPEIKKAISTAAEIGSDVMDAEIVETEKDKMLKKLSEIDSKINRLEEELRELKSYRAKLQEEIKGL</sequence>
<evidence type="ECO:0000313" key="2">
    <source>
        <dbReference type="EMBL" id="DAF53782.1"/>
    </source>
</evidence>
<name>A0A8S5SS49_9CAUD</name>
<keyword evidence="1" id="KW-0175">Coiled coil</keyword>
<organism evidence="2">
    <name type="scientific">Myoviridae sp. ctZ2t4</name>
    <dbReference type="NCBI Taxonomy" id="2827693"/>
    <lineage>
        <taxon>Viruses</taxon>
        <taxon>Duplodnaviria</taxon>
        <taxon>Heunggongvirae</taxon>
        <taxon>Uroviricota</taxon>
        <taxon>Caudoviricetes</taxon>
    </lineage>
</organism>
<dbReference type="EMBL" id="BK032664">
    <property type="protein sequence ID" value="DAF53782.1"/>
    <property type="molecule type" value="Genomic_DNA"/>
</dbReference>
<accession>A0A8S5SS49</accession>